<dbReference type="EMBL" id="LODT01000022">
    <property type="protein sequence ID" value="KYQ94277.1"/>
    <property type="molecule type" value="Genomic_DNA"/>
</dbReference>
<accession>A0A151ZK21</accession>
<keyword evidence="3" id="KW-1185">Reference proteome</keyword>
<proteinExistence type="predicted"/>
<evidence type="ECO:0000313" key="2">
    <source>
        <dbReference type="EMBL" id="KYQ94277.1"/>
    </source>
</evidence>
<sequence length="92" mass="10156">MAQTNLKVKKTKNASPKKQSKVGLNKKKKSSNTAIDIAKQKVEKKIKSKIAQKIEGEMALKLKNNNGKLSILKIDTSKNGVTVPVVKDKKKK</sequence>
<feature type="region of interest" description="Disordered" evidence="1">
    <location>
        <begin position="1"/>
        <end position="33"/>
    </location>
</feature>
<dbReference type="AlphaFoldDB" id="A0A151ZK21"/>
<evidence type="ECO:0000313" key="3">
    <source>
        <dbReference type="Proteomes" id="UP000076078"/>
    </source>
</evidence>
<reference evidence="2 3" key="1">
    <citation type="submission" date="2015-12" db="EMBL/GenBank/DDBJ databases">
        <title>Dictyostelia acquired genes for synthesis and detection of signals that induce cell-type specialization by lateral gene transfer from prokaryotes.</title>
        <authorList>
            <person name="Gloeckner G."/>
            <person name="Schaap P."/>
        </authorList>
    </citation>
    <scope>NUCLEOTIDE SEQUENCE [LARGE SCALE GENOMIC DNA]</scope>
    <source>
        <strain evidence="2 3">TK</strain>
    </source>
</reference>
<comment type="caution">
    <text evidence="2">The sequence shown here is derived from an EMBL/GenBank/DDBJ whole genome shotgun (WGS) entry which is preliminary data.</text>
</comment>
<dbReference type="InParanoid" id="A0A151ZK21"/>
<dbReference type="OMA" id="IESEMQM"/>
<feature type="compositionally biased region" description="Basic residues" evidence="1">
    <location>
        <begin position="18"/>
        <end position="30"/>
    </location>
</feature>
<name>A0A151ZK21_TIELA</name>
<evidence type="ECO:0000256" key="1">
    <source>
        <dbReference type="SAM" id="MobiDB-lite"/>
    </source>
</evidence>
<dbReference type="Proteomes" id="UP000076078">
    <property type="component" value="Unassembled WGS sequence"/>
</dbReference>
<gene>
    <name evidence="2" type="ORF">DLAC_04576</name>
</gene>
<protein>
    <submittedName>
        <fullName evidence="2">Uncharacterized protein</fullName>
    </submittedName>
</protein>
<organism evidence="2 3">
    <name type="scientific">Tieghemostelium lacteum</name>
    <name type="common">Slime mold</name>
    <name type="synonym">Dictyostelium lacteum</name>
    <dbReference type="NCBI Taxonomy" id="361077"/>
    <lineage>
        <taxon>Eukaryota</taxon>
        <taxon>Amoebozoa</taxon>
        <taxon>Evosea</taxon>
        <taxon>Eumycetozoa</taxon>
        <taxon>Dictyostelia</taxon>
        <taxon>Dictyosteliales</taxon>
        <taxon>Raperosteliaceae</taxon>
        <taxon>Tieghemostelium</taxon>
    </lineage>
</organism>